<dbReference type="InterPro" id="IPR036397">
    <property type="entry name" value="RNaseH_sf"/>
</dbReference>
<dbReference type="Proteomes" id="UP001341281">
    <property type="component" value="Chromosome 01"/>
</dbReference>
<dbReference type="GO" id="GO:0003676">
    <property type="term" value="F:nucleic acid binding"/>
    <property type="evidence" value="ECO:0007669"/>
    <property type="project" value="InterPro"/>
</dbReference>
<protein>
    <recommendedName>
        <fullName evidence="1">Integrase catalytic domain-containing protein</fullName>
    </recommendedName>
</protein>
<evidence type="ECO:0000259" key="1">
    <source>
        <dbReference type="PROSITE" id="PS50994"/>
    </source>
</evidence>
<dbReference type="InterPro" id="IPR039537">
    <property type="entry name" value="Retrotran_Ty1/copia-like"/>
</dbReference>
<gene>
    <name evidence="2" type="ORF">U9M48_000365</name>
</gene>
<dbReference type="InterPro" id="IPR001584">
    <property type="entry name" value="Integrase_cat-core"/>
</dbReference>
<dbReference type="InterPro" id="IPR057670">
    <property type="entry name" value="SH3_retrovirus"/>
</dbReference>
<dbReference type="SUPFAM" id="SSF53098">
    <property type="entry name" value="Ribonuclease H-like"/>
    <property type="match status" value="1"/>
</dbReference>
<name>A0AAQ3PGR0_PASNO</name>
<dbReference type="Pfam" id="PF25597">
    <property type="entry name" value="SH3_retrovirus"/>
    <property type="match status" value="1"/>
</dbReference>
<reference evidence="2 3" key="1">
    <citation type="submission" date="2024-02" db="EMBL/GenBank/DDBJ databases">
        <title>High-quality chromosome-scale genome assembly of Pensacola bahiagrass (Paspalum notatum Flugge var. saurae).</title>
        <authorList>
            <person name="Vega J.M."/>
            <person name="Podio M."/>
            <person name="Orjuela J."/>
            <person name="Siena L.A."/>
            <person name="Pessino S.C."/>
            <person name="Combes M.C."/>
            <person name="Mariac C."/>
            <person name="Albertini E."/>
            <person name="Pupilli F."/>
            <person name="Ortiz J.P.A."/>
            <person name="Leblanc O."/>
        </authorList>
    </citation>
    <scope>NUCLEOTIDE SEQUENCE [LARGE SCALE GENOMIC DNA]</scope>
    <source>
        <strain evidence="2">R1</strain>
        <tissue evidence="2">Leaf</tissue>
    </source>
</reference>
<dbReference type="PANTHER" id="PTHR42648:SF25">
    <property type="entry name" value="RNA-DIRECTED DNA POLYMERASE"/>
    <property type="match status" value="1"/>
</dbReference>
<dbReference type="InterPro" id="IPR012337">
    <property type="entry name" value="RNaseH-like_sf"/>
</dbReference>
<organism evidence="2 3">
    <name type="scientific">Paspalum notatum var. saurae</name>
    <dbReference type="NCBI Taxonomy" id="547442"/>
    <lineage>
        <taxon>Eukaryota</taxon>
        <taxon>Viridiplantae</taxon>
        <taxon>Streptophyta</taxon>
        <taxon>Embryophyta</taxon>
        <taxon>Tracheophyta</taxon>
        <taxon>Spermatophyta</taxon>
        <taxon>Magnoliopsida</taxon>
        <taxon>Liliopsida</taxon>
        <taxon>Poales</taxon>
        <taxon>Poaceae</taxon>
        <taxon>PACMAD clade</taxon>
        <taxon>Panicoideae</taxon>
        <taxon>Andropogonodae</taxon>
        <taxon>Paspaleae</taxon>
        <taxon>Paspalinae</taxon>
        <taxon>Paspalum</taxon>
    </lineage>
</organism>
<accession>A0AAQ3PGR0</accession>
<dbReference type="GO" id="GO:0015074">
    <property type="term" value="P:DNA integration"/>
    <property type="evidence" value="ECO:0007669"/>
    <property type="project" value="InterPro"/>
</dbReference>
<keyword evidence="3" id="KW-1185">Reference proteome</keyword>
<proteinExistence type="predicted"/>
<dbReference type="PANTHER" id="PTHR42648">
    <property type="entry name" value="TRANSPOSASE, PUTATIVE-RELATED"/>
    <property type="match status" value="1"/>
</dbReference>
<feature type="domain" description="Integrase catalytic" evidence="1">
    <location>
        <begin position="1"/>
        <end position="101"/>
    </location>
</feature>
<dbReference type="AlphaFoldDB" id="A0AAQ3PGR0"/>
<sequence>MRLKAFRSDRGGKFNSLEFEAYCSEHGIKHFTTTAYSPQQNGVVEHQNCTVVEMARCLLKSKGVPAEFWGEAVKMVVYILNREPTRSLLGRTPYEAWHNRKPKVSHMRTFGCVAHVKRVGPGVDKLADRSTPMVFLGYEAGTKGYRVYDPVAKKLQVSRDVVFEEHRSWNWEEPRRSSKPPVTFNVEFFTGTKSGTMQGGEQARGTPMVEHATPPTDGDHDSEGVPQRYRTMRNLLDTTEEIIEYEYSGMCLLAAEEPTSVEEALGDEAWRLAMESELKSIRDNKTWEFATLPAGHKAIVLDWNELIDFPTLEGG</sequence>
<evidence type="ECO:0000313" key="2">
    <source>
        <dbReference type="EMBL" id="WVZ48980.1"/>
    </source>
</evidence>
<evidence type="ECO:0000313" key="3">
    <source>
        <dbReference type="Proteomes" id="UP001341281"/>
    </source>
</evidence>
<dbReference type="PROSITE" id="PS50994">
    <property type="entry name" value="INTEGRASE"/>
    <property type="match status" value="1"/>
</dbReference>
<dbReference type="Gene3D" id="3.30.420.10">
    <property type="entry name" value="Ribonuclease H-like superfamily/Ribonuclease H"/>
    <property type="match status" value="1"/>
</dbReference>
<dbReference type="EMBL" id="CP144745">
    <property type="protein sequence ID" value="WVZ48980.1"/>
    <property type="molecule type" value="Genomic_DNA"/>
</dbReference>